<keyword evidence="3" id="KW-1185">Reference proteome</keyword>
<dbReference type="RefSeq" id="WP_245753166.1">
    <property type="nucleotide sequence ID" value="NZ_FNRQ01000002.1"/>
</dbReference>
<proteinExistence type="predicted"/>
<keyword evidence="2" id="KW-0418">Kinase</keyword>
<dbReference type="GO" id="GO:0070063">
    <property type="term" value="F:RNA polymerase binding"/>
    <property type="evidence" value="ECO:0007669"/>
    <property type="project" value="InterPro"/>
</dbReference>
<dbReference type="GO" id="GO:0032784">
    <property type="term" value="P:regulation of DNA-templated transcription elongation"/>
    <property type="evidence" value="ECO:0007669"/>
    <property type="project" value="InterPro"/>
</dbReference>
<organism evidence="2 3">
    <name type="scientific">Paraburkholderia sartisoli</name>
    <dbReference type="NCBI Taxonomy" id="83784"/>
    <lineage>
        <taxon>Bacteria</taxon>
        <taxon>Pseudomonadati</taxon>
        <taxon>Pseudomonadota</taxon>
        <taxon>Betaproteobacteria</taxon>
        <taxon>Burkholderiales</taxon>
        <taxon>Burkholderiaceae</taxon>
        <taxon>Paraburkholderia</taxon>
    </lineage>
</organism>
<reference evidence="3" key="1">
    <citation type="submission" date="2016-10" db="EMBL/GenBank/DDBJ databases">
        <authorList>
            <person name="Varghese N."/>
            <person name="Submissions S."/>
        </authorList>
    </citation>
    <scope>NUCLEOTIDE SEQUENCE [LARGE SCALE GENOMIC DNA]</scope>
    <source>
        <strain evidence="3">LMG 24000</strain>
    </source>
</reference>
<dbReference type="Gene3D" id="3.10.50.30">
    <property type="entry name" value="Transcription elongation factor, GreA/GreB, C-terminal domain"/>
    <property type="match status" value="1"/>
</dbReference>
<evidence type="ECO:0000313" key="2">
    <source>
        <dbReference type="EMBL" id="SEA59199.1"/>
    </source>
</evidence>
<protein>
    <submittedName>
        <fullName evidence="2">Regulator of nucleoside diphosphate kinase</fullName>
    </submittedName>
</protein>
<dbReference type="Pfam" id="PF01272">
    <property type="entry name" value="GreA_GreB"/>
    <property type="match status" value="1"/>
</dbReference>
<dbReference type="Proteomes" id="UP000198638">
    <property type="component" value="Unassembled WGS sequence"/>
</dbReference>
<dbReference type="GO" id="GO:0016301">
    <property type="term" value="F:kinase activity"/>
    <property type="evidence" value="ECO:0007669"/>
    <property type="project" value="UniProtKB-KW"/>
</dbReference>
<dbReference type="InterPro" id="IPR001437">
    <property type="entry name" value="Tscrpt_elong_fac_GreA/B_C"/>
</dbReference>
<evidence type="ECO:0000313" key="3">
    <source>
        <dbReference type="Proteomes" id="UP000198638"/>
    </source>
</evidence>
<feature type="domain" description="Transcription elongation factor GreA/GreB C-terminal" evidence="1">
    <location>
        <begin position="63"/>
        <end position="137"/>
    </location>
</feature>
<dbReference type="SUPFAM" id="SSF54534">
    <property type="entry name" value="FKBP-like"/>
    <property type="match status" value="1"/>
</dbReference>
<dbReference type="InterPro" id="IPR023459">
    <property type="entry name" value="Tscrpt_elong_fac_GreA/B_fam"/>
</dbReference>
<dbReference type="EMBL" id="FNRQ01000002">
    <property type="protein sequence ID" value="SEA59199.1"/>
    <property type="molecule type" value="Genomic_DNA"/>
</dbReference>
<dbReference type="STRING" id="83784.SAMN05192564_102292"/>
<dbReference type="AlphaFoldDB" id="A0A1H4CFV1"/>
<keyword evidence="2" id="KW-0808">Transferase</keyword>
<sequence length="160" mass="17211">MSFARISSPMTVKAHIEVPPILSESDMDRLRAYALLPTVSAQQRAWVEALESSAVVVDSAEIPPDVVTMNTTVECTTVDGADAHQWTLVYPDEADYLRGRLSVLSPAGIVLLGARRGQTVVCRPPSGVPIHYVVGEILLQPESQRMTGSSKPDSDPAPSD</sequence>
<evidence type="ECO:0000259" key="1">
    <source>
        <dbReference type="Pfam" id="PF01272"/>
    </source>
</evidence>
<dbReference type="PANTHER" id="PTHR30437:SF5">
    <property type="entry name" value="REGULATOR OF NUCLEOSIDE DIPHOSPHATE KINASE"/>
    <property type="match status" value="1"/>
</dbReference>
<name>A0A1H4CFV1_9BURK</name>
<dbReference type="GO" id="GO:0003677">
    <property type="term" value="F:DNA binding"/>
    <property type="evidence" value="ECO:0007669"/>
    <property type="project" value="InterPro"/>
</dbReference>
<dbReference type="InterPro" id="IPR036953">
    <property type="entry name" value="GreA/GreB_C_sf"/>
</dbReference>
<accession>A0A1H4CFV1</accession>
<gene>
    <name evidence="2" type="ORF">SAMN05192564_102292</name>
</gene>
<dbReference type="PANTHER" id="PTHR30437">
    <property type="entry name" value="TRANSCRIPTION ELONGATION FACTOR GREA"/>
    <property type="match status" value="1"/>
</dbReference>
<dbReference type="GO" id="GO:0006354">
    <property type="term" value="P:DNA-templated transcription elongation"/>
    <property type="evidence" value="ECO:0007669"/>
    <property type="project" value="TreeGrafter"/>
</dbReference>